<dbReference type="EMBL" id="REGN01002590">
    <property type="protein sequence ID" value="RNA27150.1"/>
    <property type="molecule type" value="Genomic_DNA"/>
</dbReference>
<dbReference type="AlphaFoldDB" id="A0A3M7RUN7"/>
<organism evidence="1 2">
    <name type="scientific">Brachionus plicatilis</name>
    <name type="common">Marine rotifer</name>
    <name type="synonym">Brachionus muelleri</name>
    <dbReference type="NCBI Taxonomy" id="10195"/>
    <lineage>
        <taxon>Eukaryota</taxon>
        <taxon>Metazoa</taxon>
        <taxon>Spiralia</taxon>
        <taxon>Gnathifera</taxon>
        <taxon>Rotifera</taxon>
        <taxon>Eurotatoria</taxon>
        <taxon>Monogononta</taxon>
        <taxon>Pseudotrocha</taxon>
        <taxon>Ploima</taxon>
        <taxon>Brachionidae</taxon>
        <taxon>Brachionus</taxon>
    </lineage>
</organism>
<dbReference type="Proteomes" id="UP000276133">
    <property type="component" value="Unassembled WGS sequence"/>
</dbReference>
<evidence type="ECO:0000313" key="2">
    <source>
        <dbReference type="Proteomes" id="UP000276133"/>
    </source>
</evidence>
<name>A0A3M7RUN7_BRAPC</name>
<comment type="caution">
    <text evidence="1">The sequence shown here is derived from an EMBL/GenBank/DDBJ whole genome shotgun (WGS) entry which is preliminary data.</text>
</comment>
<reference evidence="1 2" key="1">
    <citation type="journal article" date="2018" name="Sci. Rep.">
        <title>Genomic signatures of local adaptation to the degree of environmental predictability in rotifers.</title>
        <authorList>
            <person name="Franch-Gras L."/>
            <person name="Hahn C."/>
            <person name="Garcia-Roger E.M."/>
            <person name="Carmona M.J."/>
            <person name="Serra M."/>
            <person name="Gomez A."/>
        </authorList>
    </citation>
    <scope>NUCLEOTIDE SEQUENCE [LARGE SCALE GENOMIC DNA]</scope>
    <source>
        <strain evidence="1">HYR1</strain>
    </source>
</reference>
<evidence type="ECO:0000313" key="1">
    <source>
        <dbReference type="EMBL" id="RNA27150.1"/>
    </source>
</evidence>
<accession>A0A3M7RUN7</accession>
<gene>
    <name evidence="1" type="ORF">BpHYR1_028971</name>
</gene>
<proteinExistence type="predicted"/>
<sequence>MSDYTGENRLLEKIEIYFEIFRINAVTLEINLIKLKIETNFIRRNFGLISRREIMKRSNEDLGWFEMIFLIFNQYLILKLIKNLNRAISSGLLNFKQEMKKSNLCKNLHRNKRKDCLTFV</sequence>
<keyword evidence="2" id="KW-1185">Reference proteome</keyword>
<protein>
    <submittedName>
        <fullName evidence="1">Uncharacterized protein</fullName>
    </submittedName>
</protein>